<accession>A0A4Y3WPG2</accession>
<evidence type="ECO:0000256" key="4">
    <source>
        <dbReference type="ARBA" id="ARBA00023139"/>
    </source>
</evidence>
<dbReference type="InterPro" id="IPR006059">
    <property type="entry name" value="SBP"/>
</dbReference>
<dbReference type="PROSITE" id="PS51257">
    <property type="entry name" value="PROKAR_LIPOPROTEIN"/>
    <property type="match status" value="1"/>
</dbReference>
<dbReference type="AlphaFoldDB" id="A0A4Y3WPG2"/>
<dbReference type="Gene3D" id="3.40.190.10">
    <property type="entry name" value="Periplasmic binding protein-like II"/>
    <property type="match status" value="1"/>
</dbReference>
<proteinExistence type="predicted"/>
<dbReference type="PANTHER" id="PTHR43649">
    <property type="entry name" value="ARABINOSE-BINDING PROTEIN-RELATED"/>
    <property type="match status" value="1"/>
</dbReference>
<evidence type="ECO:0000256" key="2">
    <source>
        <dbReference type="ARBA" id="ARBA00022729"/>
    </source>
</evidence>
<protein>
    <submittedName>
        <fullName evidence="7">Sugar ABC transporter substrate-binding protein</fullName>
    </submittedName>
</protein>
<keyword evidence="3" id="KW-0472">Membrane</keyword>
<keyword evidence="4" id="KW-0564">Palmitate</keyword>
<evidence type="ECO:0000256" key="1">
    <source>
        <dbReference type="ARBA" id="ARBA00022475"/>
    </source>
</evidence>
<dbReference type="Pfam" id="PF01547">
    <property type="entry name" value="SBP_bac_1"/>
    <property type="match status" value="1"/>
</dbReference>
<evidence type="ECO:0000256" key="6">
    <source>
        <dbReference type="SAM" id="SignalP"/>
    </source>
</evidence>
<keyword evidence="1" id="KW-1003">Cell membrane</keyword>
<dbReference type="OrthoDB" id="2515046at2"/>
<gene>
    <name evidence="7" type="ORF">PHY01_22330</name>
</gene>
<dbReference type="Proteomes" id="UP000320338">
    <property type="component" value="Unassembled WGS sequence"/>
</dbReference>
<sequence length="447" mass="47171">MSPTPWRRRLLATLTVAPLVALAACSGGGGGDGGGAAAGCEPSDGPVELTFTSWVPGVEEAVALWNEQNPNVQVRAESVPAGNAGTYSNLFNALQANTAPDLSQVEYDSLSSFRLQNGLVDIAACAGVTDAQSQFVDWTWSQVQLGDEGVYAVPQDTGPMALFYRKDLFDAAGIPAPTTWEEYYQAAVALKAANPEARITHFPQQDANWFTGLLWQNRAGLFDIEGDTLSVTVDSPQSRQVAEYWQRMIDEQLVATNLQGFSTELYSAWNTGTVATWVSAAWGYSTIRDNAPDTAGQWAVAPMPQWEAGGASAGNWGGSTTAVFSGTEHPYEAAQFALWLNTDPASLEILNAEGGLFPAATAGQDLPALSSGVDFYGGQPIFDVFTEASGQVDTDFTWGPTMTDTYTALSDGFTAALNGQGTLSDALGAAQASSLDALRAQGIQVEG</sequence>
<dbReference type="SUPFAM" id="SSF53850">
    <property type="entry name" value="Periplasmic binding protein-like II"/>
    <property type="match status" value="1"/>
</dbReference>
<dbReference type="PANTHER" id="PTHR43649:SF33">
    <property type="entry name" value="POLYGALACTURONAN_RHAMNOGALACTURONAN-BINDING PROTEIN YTCQ"/>
    <property type="match status" value="1"/>
</dbReference>
<evidence type="ECO:0000256" key="3">
    <source>
        <dbReference type="ARBA" id="ARBA00023136"/>
    </source>
</evidence>
<feature type="signal peptide" evidence="6">
    <location>
        <begin position="1"/>
        <end position="23"/>
    </location>
</feature>
<dbReference type="InterPro" id="IPR050490">
    <property type="entry name" value="Bact_solute-bd_prot1"/>
</dbReference>
<keyword evidence="2 6" id="KW-0732">Signal</keyword>
<comment type="caution">
    <text evidence="7">The sequence shown here is derived from an EMBL/GenBank/DDBJ whole genome shotgun (WGS) entry which is preliminary data.</text>
</comment>
<dbReference type="RefSeq" id="WP_141278480.1">
    <property type="nucleotide sequence ID" value="NZ_BAAARZ010000004.1"/>
</dbReference>
<dbReference type="EMBL" id="BJNG01000016">
    <property type="protein sequence ID" value="GEC19950.1"/>
    <property type="molecule type" value="Genomic_DNA"/>
</dbReference>
<name>A0A4Y3WPG2_9PSEU</name>
<reference evidence="7 8" key="1">
    <citation type="submission" date="2019-06" db="EMBL/GenBank/DDBJ databases">
        <title>Whole genome shotgun sequence of Pseudonocardia hydrocarbonoxydans NBRC 14498.</title>
        <authorList>
            <person name="Hosoyama A."/>
            <person name="Uohara A."/>
            <person name="Ohji S."/>
            <person name="Ichikawa N."/>
        </authorList>
    </citation>
    <scope>NUCLEOTIDE SEQUENCE [LARGE SCALE GENOMIC DNA]</scope>
    <source>
        <strain evidence="7 8">NBRC 14498</strain>
    </source>
</reference>
<evidence type="ECO:0000313" key="8">
    <source>
        <dbReference type="Proteomes" id="UP000320338"/>
    </source>
</evidence>
<keyword evidence="5" id="KW-0449">Lipoprotein</keyword>
<feature type="chain" id="PRO_5021371206" evidence="6">
    <location>
        <begin position="24"/>
        <end position="447"/>
    </location>
</feature>
<evidence type="ECO:0000256" key="5">
    <source>
        <dbReference type="ARBA" id="ARBA00023288"/>
    </source>
</evidence>
<evidence type="ECO:0000313" key="7">
    <source>
        <dbReference type="EMBL" id="GEC19950.1"/>
    </source>
</evidence>
<keyword evidence="8" id="KW-1185">Reference proteome</keyword>
<organism evidence="7 8">
    <name type="scientific">Pseudonocardia hydrocarbonoxydans</name>
    <dbReference type="NCBI Taxonomy" id="76726"/>
    <lineage>
        <taxon>Bacteria</taxon>
        <taxon>Bacillati</taxon>
        <taxon>Actinomycetota</taxon>
        <taxon>Actinomycetes</taxon>
        <taxon>Pseudonocardiales</taxon>
        <taxon>Pseudonocardiaceae</taxon>
        <taxon>Pseudonocardia</taxon>
    </lineage>
</organism>